<dbReference type="GeneID" id="40098822"/>
<protein>
    <submittedName>
        <fullName evidence="1">Uncharacterized protein</fullName>
    </submittedName>
</protein>
<dbReference type="Proteomes" id="UP000241261">
    <property type="component" value="Segment"/>
</dbReference>
<evidence type="ECO:0000313" key="1">
    <source>
        <dbReference type="EMBL" id="AUG84821.1"/>
    </source>
</evidence>
<gene>
    <name evidence="1" type="primary">24</name>
    <name evidence="1" type="ORF">PBI_DISMAS_24</name>
</gene>
<proteinExistence type="predicted"/>
<organism evidence="1 2">
    <name type="scientific">Microbacterium phage Dismas</name>
    <dbReference type="NCBI Taxonomy" id="2065199"/>
    <lineage>
        <taxon>Viruses</taxon>
        <taxon>Duplodnaviria</taxon>
        <taxon>Heunggongvirae</taxon>
        <taxon>Uroviricota</taxon>
        <taxon>Caudoviricetes</taxon>
        <taxon>Dismasvirus</taxon>
        <taxon>Dismasvirus dismas</taxon>
    </lineage>
</organism>
<dbReference type="EMBL" id="MG670586">
    <property type="protein sequence ID" value="AUG84821.1"/>
    <property type="molecule type" value="Genomic_DNA"/>
</dbReference>
<dbReference type="RefSeq" id="YP_009622085.1">
    <property type="nucleotide sequence ID" value="NC_042099.1"/>
</dbReference>
<keyword evidence="2" id="KW-1185">Reference proteome</keyword>
<sequence length="194" mass="21773">MTDNRVPVPSFDVALFALLDVARAYPDQTARHAYYSVLDTPGGQLRLPHDLTAHVLDRLDVPIKEAAAGEYEFNGTKQNNTRRLPSLWNRLFTSLSHGGEPTPYDGRFTMFWGMNEDRGVAEDYLVYALLDHVQRANDRSDTTWLSATRRGITTFRTFLLSPSSGFLVQTHGAHEDLLQYVDTLTAQAAADLTK</sequence>
<reference evidence="1 2" key="1">
    <citation type="submission" date="2017-12" db="EMBL/GenBank/DDBJ databases">
        <authorList>
            <person name="Tomczak R."/>
            <person name="Garlena R.A."/>
            <person name="Russell D.A."/>
            <person name="Pope W.H."/>
            <person name="Jacobs-Sera D."/>
            <person name="Hatfull G.F."/>
        </authorList>
    </citation>
    <scope>NUCLEOTIDE SEQUENCE [LARGE SCALE GENOMIC DNA]</scope>
</reference>
<dbReference type="KEGG" id="vg:40098822"/>
<name>A0A2H5BFP8_9CAUD</name>
<accession>A0A2H5BFP8</accession>
<evidence type="ECO:0000313" key="2">
    <source>
        <dbReference type="Proteomes" id="UP000241261"/>
    </source>
</evidence>